<dbReference type="Pfam" id="PF13416">
    <property type="entry name" value="SBP_bac_8"/>
    <property type="match status" value="1"/>
</dbReference>
<dbReference type="InterPro" id="IPR006059">
    <property type="entry name" value="SBP"/>
</dbReference>
<dbReference type="PANTHER" id="PTHR43649:SF12">
    <property type="entry name" value="DIACETYLCHITOBIOSE BINDING PROTEIN DASA"/>
    <property type="match status" value="1"/>
</dbReference>
<dbReference type="InterPro" id="IPR050490">
    <property type="entry name" value="Bact_solute-bd_prot1"/>
</dbReference>
<keyword evidence="1" id="KW-0732">Signal</keyword>
<dbReference type="EMBL" id="JAHZIK010000534">
    <property type="protein sequence ID" value="MBW7456266.1"/>
    <property type="molecule type" value="Genomic_DNA"/>
</dbReference>
<evidence type="ECO:0000313" key="2">
    <source>
        <dbReference type="EMBL" id="MBW7456266.1"/>
    </source>
</evidence>
<feature type="chain" id="PRO_5045876808" evidence="1">
    <location>
        <begin position="21"/>
        <end position="446"/>
    </location>
</feature>
<dbReference type="PROSITE" id="PS51257">
    <property type="entry name" value="PROKAR_LIPOPROTEIN"/>
    <property type="match status" value="1"/>
</dbReference>
<keyword evidence="3" id="KW-1185">Reference proteome</keyword>
<sequence>MRFKTILTAAVSSVIVLALAACSGSSGTKEGSGANGDSSKQKVNIVFWNTGYPTVDENNKSKKKEDFYIYQAIKRYETAHPEVSIEVQDVPSGDELFTKFQTAGIAKNGPDMTVIWSGTYMLRFKQFLEPLSGYFTPEEKSRIVGWDAGTEGFKEGGEVYGVPFSTDGTFGLLYNKKILADAGVDLEAHPLKNFNDFEEMLLKIKSKGVTPLGLKDPDTFYHIPNYWIAQTVGSAGLEDLVSGKKNFSDPQLVPIIKAWNDMYAKDLVISDQSDQSLQLFYQGQVAMVAGGNGAIANARKALGDDLGMMKVPDFNDQVLIHDGGVGGVGATFVVTNYSKKKQEAVDFIKFLMSKEEQVNKIESGEAGLSVVKDVDVSQMASEPLILEQQEWANEPSTIFWPDNVYPAELTSEISSLQSLAMTGKMTAEEFMGKIDQKRDELLKSSR</sequence>
<dbReference type="Gene3D" id="3.40.190.10">
    <property type="entry name" value="Periplasmic binding protein-like II"/>
    <property type="match status" value="2"/>
</dbReference>
<accession>A0ABS7C5T7</accession>
<dbReference type="RefSeq" id="WP_210040235.1">
    <property type="nucleotide sequence ID" value="NZ_JBHLVU010000007.1"/>
</dbReference>
<organism evidence="2 3">
    <name type="scientific">Paenibacillus sepulcri</name>
    <dbReference type="NCBI Taxonomy" id="359917"/>
    <lineage>
        <taxon>Bacteria</taxon>
        <taxon>Bacillati</taxon>
        <taxon>Bacillota</taxon>
        <taxon>Bacilli</taxon>
        <taxon>Bacillales</taxon>
        <taxon>Paenibacillaceae</taxon>
        <taxon>Paenibacillus</taxon>
    </lineage>
</organism>
<dbReference type="SUPFAM" id="SSF53850">
    <property type="entry name" value="Periplasmic binding protein-like II"/>
    <property type="match status" value="1"/>
</dbReference>
<name>A0ABS7C5T7_9BACL</name>
<evidence type="ECO:0000256" key="1">
    <source>
        <dbReference type="SAM" id="SignalP"/>
    </source>
</evidence>
<reference evidence="2 3" key="1">
    <citation type="submission" date="2021-07" db="EMBL/GenBank/DDBJ databases">
        <title>Paenibacillus radiodurans sp. nov., isolated from the southeastern edge of Tengger Desert.</title>
        <authorList>
            <person name="Zhang G."/>
        </authorList>
    </citation>
    <scope>NUCLEOTIDE SEQUENCE [LARGE SCALE GENOMIC DNA]</scope>
    <source>
        <strain evidence="2 3">CCM 7311</strain>
    </source>
</reference>
<comment type="caution">
    <text evidence="2">The sequence shown here is derived from an EMBL/GenBank/DDBJ whole genome shotgun (WGS) entry which is preliminary data.</text>
</comment>
<protein>
    <submittedName>
        <fullName evidence="2">Extracellular solute-binding protein</fullName>
    </submittedName>
</protein>
<gene>
    <name evidence="2" type="ORF">K0U00_19725</name>
</gene>
<feature type="signal peptide" evidence="1">
    <location>
        <begin position="1"/>
        <end position="20"/>
    </location>
</feature>
<dbReference type="PANTHER" id="PTHR43649">
    <property type="entry name" value="ARABINOSE-BINDING PROTEIN-RELATED"/>
    <property type="match status" value="1"/>
</dbReference>
<proteinExistence type="predicted"/>
<evidence type="ECO:0000313" key="3">
    <source>
        <dbReference type="Proteomes" id="UP001519887"/>
    </source>
</evidence>
<dbReference type="Proteomes" id="UP001519887">
    <property type="component" value="Unassembled WGS sequence"/>
</dbReference>